<reference evidence="1 2" key="1">
    <citation type="submission" date="2008-11" db="EMBL/GenBank/DDBJ databases">
        <title>Draft genome sequence of Bacteroides pectinophilus (ATCC 43243).</title>
        <authorList>
            <person name="Sudarsanam P."/>
            <person name="Ley R."/>
            <person name="Guruge J."/>
            <person name="Turnbaugh P.J."/>
            <person name="Mahowald M."/>
            <person name="Liep D."/>
            <person name="Gordon J."/>
        </authorList>
    </citation>
    <scope>NUCLEOTIDE SEQUENCE [LARGE SCALE GENOMIC DNA]</scope>
    <source>
        <strain evidence="1 2">ATCC 43243</strain>
    </source>
</reference>
<comment type="caution">
    <text evidence="1">The sequence shown here is derived from an EMBL/GenBank/DDBJ whole genome shotgun (WGS) entry which is preliminary data.</text>
</comment>
<evidence type="ECO:0000313" key="2">
    <source>
        <dbReference type="Proteomes" id="UP000003136"/>
    </source>
</evidence>
<name>B7AWD7_9FIRM</name>
<dbReference type="Proteomes" id="UP000003136">
    <property type="component" value="Unassembled WGS sequence"/>
</dbReference>
<protein>
    <submittedName>
        <fullName evidence="1">Uncharacterized protein</fullName>
    </submittedName>
</protein>
<dbReference type="EMBL" id="ABVQ01000037">
    <property type="protein sequence ID" value="EEC56528.1"/>
    <property type="molecule type" value="Genomic_DNA"/>
</dbReference>
<dbReference type="HOGENOM" id="CLU_2128492_0_0_9"/>
<gene>
    <name evidence="1" type="ORF">BACPEC_03037</name>
</gene>
<accession>B7AWD7</accession>
<keyword evidence="2" id="KW-1185">Reference proteome</keyword>
<organism evidence="1 2">
    <name type="scientific">[Bacteroides] pectinophilus ATCC 43243</name>
    <dbReference type="NCBI Taxonomy" id="483218"/>
    <lineage>
        <taxon>Bacteria</taxon>
        <taxon>Bacillati</taxon>
        <taxon>Bacillota</taxon>
        <taxon>Clostridia</taxon>
        <taxon>Eubacteriales</taxon>
    </lineage>
</organism>
<evidence type="ECO:0000313" key="1">
    <source>
        <dbReference type="EMBL" id="EEC56528.1"/>
    </source>
</evidence>
<dbReference type="AlphaFoldDB" id="B7AWD7"/>
<sequence>MHKDVHMFIIIFQGGNTMADMNTFSSRPIERISDVATVRPAGGDKKHGGTSGTLSRCWTAIRIMAAKPAKTAIIQPDHKFPALPAQQGETPAGPRITVLSIITTAKPSQLTSA</sequence>
<reference evidence="1 2" key="2">
    <citation type="submission" date="2008-11" db="EMBL/GenBank/DDBJ databases">
        <authorList>
            <person name="Fulton L."/>
            <person name="Clifton S."/>
            <person name="Fulton B."/>
            <person name="Xu J."/>
            <person name="Minx P."/>
            <person name="Pepin K.H."/>
            <person name="Johnson M."/>
            <person name="Bhonagiri V."/>
            <person name="Nash W.E."/>
            <person name="Mardis E.R."/>
            <person name="Wilson R.K."/>
        </authorList>
    </citation>
    <scope>NUCLEOTIDE SEQUENCE [LARGE SCALE GENOMIC DNA]</scope>
    <source>
        <strain evidence="1 2">ATCC 43243</strain>
    </source>
</reference>
<proteinExistence type="predicted"/>